<dbReference type="GO" id="GO:0004751">
    <property type="term" value="F:ribose-5-phosphate isomerase activity"/>
    <property type="evidence" value="ECO:0007669"/>
    <property type="project" value="UniProtKB-EC"/>
</dbReference>
<proteinExistence type="inferred from homology"/>
<comment type="pathway">
    <text evidence="2">Carbohydrate degradation; pentose phosphate pathway; D-ribose 5-phosphate from D-ribulose 5-phosphate (non-oxidative stage): step 1/1.</text>
</comment>
<comment type="catalytic activity">
    <reaction evidence="1">
        <text>aldehydo-D-ribose 5-phosphate = D-ribulose 5-phosphate</text>
        <dbReference type="Rhea" id="RHEA:14657"/>
        <dbReference type="ChEBI" id="CHEBI:58121"/>
        <dbReference type="ChEBI" id="CHEBI:58273"/>
        <dbReference type="EC" id="5.3.1.6"/>
    </reaction>
</comment>
<dbReference type="EC" id="5.3.1.6" evidence="4"/>
<dbReference type="CDD" id="cd01398">
    <property type="entry name" value="RPI_A"/>
    <property type="match status" value="1"/>
</dbReference>
<organism evidence="7 8">
    <name type="scientific">Trachymyrmex cornetzi</name>
    <dbReference type="NCBI Taxonomy" id="471704"/>
    <lineage>
        <taxon>Eukaryota</taxon>
        <taxon>Metazoa</taxon>
        <taxon>Ecdysozoa</taxon>
        <taxon>Arthropoda</taxon>
        <taxon>Hexapoda</taxon>
        <taxon>Insecta</taxon>
        <taxon>Pterygota</taxon>
        <taxon>Neoptera</taxon>
        <taxon>Endopterygota</taxon>
        <taxon>Hymenoptera</taxon>
        <taxon>Apocrita</taxon>
        <taxon>Aculeata</taxon>
        <taxon>Formicoidea</taxon>
        <taxon>Formicidae</taxon>
        <taxon>Myrmicinae</taxon>
        <taxon>Trachymyrmex</taxon>
    </lineage>
</organism>
<keyword evidence="5 7" id="KW-0413">Isomerase</keyword>
<dbReference type="Gene3D" id="3.40.50.1360">
    <property type="match status" value="1"/>
</dbReference>
<gene>
    <name evidence="7" type="ORF">ALC57_11349</name>
</gene>
<evidence type="ECO:0000313" key="7">
    <source>
        <dbReference type="EMBL" id="KYN16479.1"/>
    </source>
</evidence>
<dbReference type="InterPro" id="IPR004788">
    <property type="entry name" value="Ribose5P_isomerase_type_A"/>
</dbReference>
<reference evidence="7 8" key="1">
    <citation type="submission" date="2015-09" db="EMBL/GenBank/DDBJ databases">
        <title>Trachymyrmex cornetzi WGS genome.</title>
        <authorList>
            <person name="Nygaard S."/>
            <person name="Hu H."/>
            <person name="Boomsma J."/>
            <person name="Zhang G."/>
        </authorList>
    </citation>
    <scope>NUCLEOTIDE SEQUENCE [LARGE SCALE GENOMIC DNA]</scope>
    <source>
        <strain evidence="7">Tcor2-1</strain>
        <tissue evidence="7">Whole body</tissue>
    </source>
</reference>
<dbReference type="AlphaFoldDB" id="A0A195DV88"/>
<evidence type="ECO:0000256" key="5">
    <source>
        <dbReference type="ARBA" id="ARBA00023235"/>
    </source>
</evidence>
<dbReference type="STRING" id="471704.A0A195DV88"/>
<dbReference type="Pfam" id="PF06026">
    <property type="entry name" value="Rib_5-P_isom_A"/>
    <property type="match status" value="1"/>
</dbReference>
<evidence type="ECO:0000256" key="1">
    <source>
        <dbReference type="ARBA" id="ARBA00001713"/>
    </source>
</evidence>
<dbReference type="SUPFAM" id="SSF100950">
    <property type="entry name" value="NagB/RpiA/CoA transferase-like"/>
    <property type="match status" value="1"/>
</dbReference>
<evidence type="ECO:0000256" key="3">
    <source>
        <dbReference type="ARBA" id="ARBA00008088"/>
    </source>
</evidence>
<dbReference type="InterPro" id="IPR024276">
    <property type="entry name" value="CCAP"/>
</dbReference>
<dbReference type="UniPathway" id="UPA00115">
    <property type="reaction ID" value="UER00412"/>
</dbReference>
<dbReference type="PANTHER" id="PTHR11934">
    <property type="entry name" value="RIBOSE-5-PHOSPHATE ISOMERASE"/>
    <property type="match status" value="1"/>
</dbReference>
<dbReference type="GO" id="GO:0006014">
    <property type="term" value="P:D-ribose metabolic process"/>
    <property type="evidence" value="ECO:0007669"/>
    <property type="project" value="TreeGrafter"/>
</dbReference>
<evidence type="ECO:0000256" key="6">
    <source>
        <dbReference type="ARBA" id="ARBA00029734"/>
    </source>
</evidence>
<evidence type="ECO:0000313" key="8">
    <source>
        <dbReference type="Proteomes" id="UP000078492"/>
    </source>
</evidence>
<dbReference type="NCBIfam" id="TIGR00021">
    <property type="entry name" value="rpiA"/>
    <property type="match status" value="1"/>
</dbReference>
<sequence length="328" mass="36860">MIRSLVRIVRSLHSSSGKLRMDPLENAKKSAAYKAVDEYVHNNSAIGIGSGSTIIYAVQRLAERVVEEELNVICVPTSFQSRQLILDNHLTLGDLETHPHLYSAIDGADEVDKDLNLIKGGGGCLLQEKVVASCTNRFVVVADYTKKSVKLGEKYKKGIPIEVVPMAYVPVKRKIEDTYGGTVKIRMAIAKAITKYLCCTLVCMCLLKMANTEISRDKFERQLLNALNAEKTIKSKRPFCNAFTGCGRFVSEERRMKKKGPSTLRDLSDFEVTNNNVQLPVSLYRALLDAAKQNVWKVMDREAYDYRLQQIPRIYLSGQMPVRNTMES</sequence>
<dbReference type="GO" id="GO:0005737">
    <property type="term" value="C:cytoplasm"/>
    <property type="evidence" value="ECO:0007669"/>
    <property type="project" value="TreeGrafter"/>
</dbReference>
<dbReference type="Pfam" id="PF11105">
    <property type="entry name" value="CCAP"/>
    <property type="match status" value="1"/>
</dbReference>
<dbReference type="GO" id="GO:0009052">
    <property type="term" value="P:pentose-phosphate shunt, non-oxidative branch"/>
    <property type="evidence" value="ECO:0007669"/>
    <property type="project" value="InterPro"/>
</dbReference>
<protein>
    <recommendedName>
        <fullName evidence="4">ribose-5-phosphate isomerase</fullName>
        <ecNumber evidence="4">5.3.1.6</ecNumber>
    </recommendedName>
    <alternativeName>
        <fullName evidence="6">Phosphoriboisomerase</fullName>
    </alternativeName>
</protein>
<dbReference type="InterPro" id="IPR037171">
    <property type="entry name" value="NagB/RpiA_transferase-like"/>
</dbReference>
<dbReference type="FunFam" id="3.40.50.1360:FF:000001">
    <property type="entry name" value="Ribose-5-phosphate isomerase A"/>
    <property type="match status" value="1"/>
</dbReference>
<dbReference type="Gene3D" id="3.30.70.260">
    <property type="match status" value="1"/>
</dbReference>
<dbReference type="Proteomes" id="UP000078492">
    <property type="component" value="Unassembled WGS sequence"/>
</dbReference>
<accession>A0A195DV88</accession>
<dbReference type="PANTHER" id="PTHR11934:SF0">
    <property type="entry name" value="RIBOSE-5-PHOSPHATE ISOMERASE"/>
    <property type="match status" value="1"/>
</dbReference>
<keyword evidence="8" id="KW-1185">Reference proteome</keyword>
<name>A0A195DV88_9HYME</name>
<evidence type="ECO:0000256" key="2">
    <source>
        <dbReference type="ARBA" id="ARBA00004988"/>
    </source>
</evidence>
<dbReference type="EMBL" id="KQ980341">
    <property type="protein sequence ID" value="KYN16479.1"/>
    <property type="molecule type" value="Genomic_DNA"/>
</dbReference>
<comment type="similarity">
    <text evidence="3">Belongs to the ribose 5-phosphate isomerase family.</text>
</comment>
<evidence type="ECO:0000256" key="4">
    <source>
        <dbReference type="ARBA" id="ARBA00011959"/>
    </source>
</evidence>